<comment type="caution">
    <text evidence="2">The sequence shown here is derived from an EMBL/GenBank/DDBJ whole genome shotgun (WGS) entry which is preliminary data.</text>
</comment>
<accession>A0A1G4BGG0</accession>
<sequence length="86" mass="8962">MDPEIAATTPTWIRSSKSSPPSSHPAGAGQGEATVGERMRPGRDIEPKNADKTRYEPLSDNGAAGLAVIAANRTALNSTTTSNLIE</sequence>
<feature type="compositionally biased region" description="Low complexity" evidence="1">
    <location>
        <begin position="15"/>
        <end position="25"/>
    </location>
</feature>
<feature type="region of interest" description="Disordered" evidence="1">
    <location>
        <begin position="1"/>
        <end position="59"/>
    </location>
</feature>
<feature type="compositionally biased region" description="Basic and acidic residues" evidence="1">
    <location>
        <begin position="35"/>
        <end position="57"/>
    </location>
</feature>
<protein>
    <submittedName>
        <fullName evidence="2">Uncharacterized protein</fullName>
    </submittedName>
</protein>
<dbReference type="Proteomes" id="UP000176998">
    <property type="component" value="Unassembled WGS sequence"/>
</dbReference>
<organism evidence="2 3">
    <name type="scientific">Colletotrichum orchidophilum</name>
    <dbReference type="NCBI Taxonomy" id="1209926"/>
    <lineage>
        <taxon>Eukaryota</taxon>
        <taxon>Fungi</taxon>
        <taxon>Dikarya</taxon>
        <taxon>Ascomycota</taxon>
        <taxon>Pezizomycotina</taxon>
        <taxon>Sordariomycetes</taxon>
        <taxon>Hypocreomycetidae</taxon>
        <taxon>Glomerellales</taxon>
        <taxon>Glomerellaceae</taxon>
        <taxon>Colletotrichum</taxon>
    </lineage>
</organism>
<dbReference type="RefSeq" id="XP_022477614.1">
    <property type="nucleotide sequence ID" value="XM_022615869.1"/>
</dbReference>
<name>A0A1G4BGG0_9PEZI</name>
<reference evidence="2 3" key="1">
    <citation type="submission" date="2016-09" db="EMBL/GenBank/DDBJ databases">
        <authorList>
            <person name="Capua I."/>
            <person name="De Benedictis P."/>
            <person name="Joannis T."/>
            <person name="Lombin L.H."/>
            <person name="Cattoli G."/>
        </authorList>
    </citation>
    <scope>NUCLEOTIDE SEQUENCE [LARGE SCALE GENOMIC DNA]</scope>
    <source>
        <strain evidence="2 3">IMI 309357</strain>
    </source>
</reference>
<dbReference type="AlphaFoldDB" id="A0A1G4BGG0"/>
<evidence type="ECO:0000256" key="1">
    <source>
        <dbReference type="SAM" id="MobiDB-lite"/>
    </source>
</evidence>
<dbReference type="EMBL" id="MJBS01000027">
    <property type="protein sequence ID" value="OHF00471.1"/>
    <property type="molecule type" value="Genomic_DNA"/>
</dbReference>
<gene>
    <name evidence="2" type="ORF">CORC01_04221</name>
</gene>
<evidence type="ECO:0000313" key="3">
    <source>
        <dbReference type="Proteomes" id="UP000176998"/>
    </source>
</evidence>
<dbReference type="GeneID" id="34557379"/>
<keyword evidence="3" id="KW-1185">Reference proteome</keyword>
<proteinExistence type="predicted"/>
<evidence type="ECO:0000313" key="2">
    <source>
        <dbReference type="EMBL" id="OHF00471.1"/>
    </source>
</evidence>